<evidence type="ECO:0000256" key="1">
    <source>
        <dbReference type="SAM" id="MobiDB-lite"/>
    </source>
</evidence>
<dbReference type="Proteomes" id="UP000002640">
    <property type="component" value="Unassembled WGS sequence"/>
</dbReference>
<keyword evidence="3" id="KW-1185">Reference proteome</keyword>
<dbReference type="PANTHER" id="PTHR33266:SF1">
    <property type="entry name" value="F-BOX DOMAIN-CONTAINING PROTEIN"/>
    <property type="match status" value="1"/>
</dbReference>
<proteinExistence type="predicted"/>
<dbReference type="STRING" id="1094619.G4YN13"/>
<protein>
    <submittedName>
        <fullName evidence="2">Uncharacterized protein</fullName>
    </submittedName>
</protein>
<dbReference type="KEGG" id="psoj:PHYSODRAFT_467671"/>
<feature type="region of interest" description="Disordered" evidence="1">
    <location>
        <begin position="211"/>
        <end position="233"/>
    </location>
</feature>
<dbReference type="EMBL" id="JH159151">
    <property type="protein sequence ID" value="EGZ29808.1"/>
    <property type="molecule type" value="Genomic_DNA"/>
</dbReference>
<dbReference type="InParanoid" id="G4YN13"/>
<feature type="compositionally biased region" description="Basic and acidic residues" evidence="1">
    <location>
        <begin position="212"/>
        <end position="229"/>
    </location>
</feature>
<accession>G4YN13</accession>
<feature type="non-terminal residue" evidence="2">
    <location>
        <position position="687"/>
    </location>
</feature>
<evidence type="ECO:0000313" key="2">
    <source>
        <dbReference type="EMBL" id="EGZ29808.1"/>
    </source>
</evidence>
<dbReference type="RefSeq" id="XP_009517083.1">
    <property type="nucleotide sequence ID" value="XM_009518788.1"/>
</dbReference>
<dbReference type="AlphaFoldDB" id="G4YN13"/>
<name>G4YN13_PHYSP</name>
<dbReference type="GeneID" id="20653589"/>
<dbReference type="PANTHER" id="PTHR33266">
    <property type="entry name" value="CHROMOSOME 15, WHOLE GENOME SHOTGUN SEQUENCE"/>
    <property type="match status" value="1"/>
</dbReference>
<organism evidence="2 3">
    <name type="scientific">Phytophthora sojae (strain P6497)</name>
    <name type="common">Soybean stem and root rot agent</name>
    <name type="synonym">Phytophthora megasperma f. sp. glycines</name>
    <dbReference type="NCBI Taxonomy" id="1094619"/>
    <lineage>
        <taxon>Eukaryota</taxon>
        <taxon>Sar</taxon>
        <taxon>Stramenopiles</taxon>
        <taxon>Oomycota</taxon>
        <taxon>Peronosporomycetes</taxon>
        <taxon>Peronosporales</taxon>
        <taxon>Peronosporaceae</taxon>
        <taxon>Phytophthora</taxon>
    </lineage>
</organism>
<reference evidence="2 3" key="1">
    <citation type="journal article" date="2006" name="Science">
        <title>Phytophthora genome sequences uncover evolutionary origins and mechanisms of pathogenesis.</title>
        <authorList>
            <person name="Tyler B.M."/>
            <person name="Tripathy S."/>
            <person name="Zhang X."/>
            <person name="Dehal P."/>
            <person name="Jiang R.H."/>
            <person name="Aerts A."/>
            <person name="Arredondo F.D."/>
            <person name="Baxter L."/>
            <person name="Bensasson D."/>
            <person name="Beynon J.L."/>
            <person name="Chapman J."/>
            <person name="Damasceno C.M."/>
            <person name="Dorrance A.E."/>
            <person name="Dou D."/>
            <person name="Dickerman A.W."/>
            <person name="Dubchak I.L."/>
            <person name="Garbelotto M."/>
            <person name="Gijzen M."/>
            <person name="Gordon S.G."/>
            <person name="Govers F."/>
            <person name="Grunwald N.J."/>
            <person name="Huang W."/>
            <person name="Ivors K.L."/>
            <person name="Jones R.W."/>
            <person name="Kamoun S."/>
            <person name="Krampis K."/>
            <person name="Lamour K.H."/>
            <person name="Lee M.K."/>
            <person name="McDonald W.H."/>
            <person name="Medina M."/>
            <person name="Meijer H.J."/>
            <person name="Nordberg E.K."/>
            <person name="Maclean D.J."/>
            <person name="Ospina-Giraldo M.D."/>
            <person name="Morris P.F."/>
            <person name="Phuntumart V."/>
            <person name="Putnam N.H."/>
            <person name="Rash S."/>
            <person name="Rose J.K."/>
            <person name="Sakihama Y."/>
            <person name="Salamov A.A."/>
            <person name="Savidor A."/>
            <person name="Scheuring C.F."/>
            <person name="Smith B.M."/>
            <person name="Sobral B.W."/>
            <person name="Terry A."/>
            <person name="Torto-Alalibo T.A."/>
            <person name="Win J."/>
            <person name="Xu Z."/>
            <person name="Zhang H."/>
            <person name="Grigoriev I.V."/>
            <person name="Rokhsar D.S."/>
            <person name="Boore J.L."/>
        </authorList>
    </citation>
    <scope>NUCLEOTIDE SEQUENCE [LARGE SCALE GENOMIC DNA]</scope>
    <source>
        <strain evidence="2 3">P6497</strain>
    </source>
</reference>
<evidence type="ECO:0000313" key="3">
    <source>
        <dbReference type="Proteomes" id="UP000002640"/>
    </source>
</evidence>
<sequence length="687" mass="75824">MFVDSKEVVGELKQLIKQIYRSVTPNVSRAVAQAAVARFQGELVRTQQASTPEQSNVDLGQQLPAAFTQLKYHGSAYKLLHEHLERCWVAYSGARGTFTAPCTAILQSSGSGKSRSLEQMAGEMCKRDSESMRARVLYMCMREKSSTGFPLSTDALASWLFARGQTEREISEKLVVIYEYARQNWEEVGDEWLQLFTSLKADRAVASASEAASERDAQLEQKMTHKSASDAKQGSTKPQVVILAVDEARMLLSLQHMKVDYYRLLRRALVMANEAIGLDGGILAVLVDTSSNVSDLLPPLASDSSSRNHEPNPLTLLPALVLSHTMDSYWRHQLREEGIDVGEDDDIPIHAYQSIVTEKDEAKVWRALVGMGRPLWASTFLAAGGELDAVGAVVSLAAHKFMLGKNPSNSASYTKETKFGVAALLCRLCLRAHSTSSSASQAVADFMSTLLYVNYKHDGVLSSYESEPALAFGATHVWYSRRNALAEYILPQFKKMVLNETFDAGANGEVVARIVLLLVMDAAVVMESEEKDGVAKLYNFTFKGQLVGVASFLKLLVGDKPRVMKTKASQAPQQDVQAFEEWQSKWNSWKMGFCQFVQLDEEPTEGTLWFLLGRRAAGVLPRNHNGIDLIIPIFSDIKGPKVSMILVQVKNVEKGENCFLESAGKKMGPTFAFSSGNTLREKSPADM</sequence>
<gene>
    <name evidence="2" type="ORF">PHYSODRAFT_467671</name>
</gene>